<organism evidence="1 2">
    <name type="scientific">Mycolicibacterium confluentis</name>
    <dbReference type="NCBI Taxonomy" id="28047"/>
    <lineage>
        <taxon>Bacteria</taxon>
        <taxon>Bacillati</taxon>
        <taxon>Actinomycetota</taxon>
        <taxon>Actinomycetes</taxon>
        <taxon>Mycobacteriales</taxon>
        <taxon>Mycobacteriaceae</taxon>
        <taxon>Mycolicibacterium</taxon>
    </lineage>
</organism>
<dbReference type="Proteomes" id="UP000466931">
    <property type="component" value="Chromosome"/>
</dbReference>
<protein>
    <submittedName>
        <fullName evidence="1">Uncharacterized protein</fullName>
    </submittedName>
</protein>
<proteinExistence type="predicted"/>
<evidence type="ECO:0000313" key="1">
    <source>
        <dbReference type="EMBL" id="BBZ35285.1"/>
    </source>
</evidence>
<reference evidence="1" key="1">
    <citation type="journal article" date="2019" name="Emerg. Microbes Infect.">
        <title>Comprehensive subspecies identification of 175 nontuberculous mycobacteria species based on 7547 genomic profiles.</title>
        <authorList>
            <person name="Matsumoto Y."/>
            <person name="Kinjo T."/>
            <person name="Motooka D."/>
            <person name="Nabeya D."/>
            <person name="Jung N."/>
            <person name="Uechi K."/>
            <person name="Horii T."/>
            <person name="Iida T."/>
            <person name="Fujita J."/>
            <person name="Nakamura S."/>
        </authorList>
    </citation>
    <scope>NUCLEOTIDE SEQUENCE [LARGE SCALE GENOMIC DNA]</scope>
    <source>
        <strain evidence="1">JCM 13671</strain>
    </source>
</reference>
<dbReference type="AlphaFoldDB" id="A0A7I7Y0X2"/>
<reference evidence="1" key="2">
    <citation type="submission" date="2020-02" db="EMBL/GenBank/DDBJ databases">
        <authorList>
            <person name="Matsumoto Y."/>
            <person name="Motooka D."/>
            <person name="Nakamura S."/>
        </authorList>
    </citation>
    <scope>NUCLEOTIDE SEQUENCE</scope>
    <source>
        <strain evidence="1">JCM 13671</strain>
    </source>
</reference>
<accession>A0A7I7Y0X2</accession>
<sequence>MAVSNPWRYPPGVPRCDPPRAEGRFHSIVSLDDAAAASNHLPDVELLLMPDESHLGGFAAADDVLSFIHSQL</sequence>
<gene>
    <name evidence="1" type="ORF">MCNF_38900</name>
</gene>
<name>A0A7I7Y0X2_9MYCO</name>
<dbReference type="EMBL" id="AP022612">
    <property type="protein sequence ID" value="BBZ35285.1"/>
    <property type="molecule type" value="Genomic_DNA"/>
</dbReference>
<keyword evidence="2" id="KW-1185">Reference proteome</keyword>
<evidence type="ECO:0000313" key="2">
    <source>
        <dbReference type="Proteomes" id="UP000466931"/>
    </source>
</evidence>
<dbReference type="RefSeq" id="WP_165763626.1">
    <property type="nucleotide sequence ID" value="NZ_AP022612.1"/>
</dbReference>